<dbReference type="OrthoDB" id="6959344at2"/>
<proteinExistence type="predicted"/>
<protein>
    <submittedName>
        <fullName evidence="1">Uncharacterized protein</fullName>
    </submittedName>
</protein>
<dbReference type="Proteomes" id="UP000032068">
    <property type="component" value="Unassembled WGS sequence"/>
</dbReference>
<evidence type="ECO:0000313" key="1">
    <source>
        <dbReference type="EMBL" id="KIQ00475.1"/>
    </source>
</evidence>
<sequence>MFGVRRFLTICLSVLITGCSSMPEEMGLDSKVYSEKNAGLVVGAMVNSGPYGTWLEFRNIKTDKRFGWGAKDYYSVWLPAGEYEVSSLGSRRGVMDPYSSPLRFSVAQGQLNYVGELVYGCPSESRPAALYGVRNCGLLALGSCSVPSPSVGVCTVDRQQQTLRRFLKMHPEFADMPVRSAVMGR</sequence>
<name>A0A0D0J4H7_9PSED</name>
<evidence type="ECO:0000313" key="2">
    <source>
        <dbReference type="Proteomes" id="UP000032068"/>
    </source>
</evidence>
<accession>A0A0D0J4H7</accession>
<reference evidence="1 2" key="1">
    <citation type="submission" date="2014-12" db="EMBL/GenBank/DDBJ databases">
        <title>16Stimator: statistical estimation of ribosomal gene copy numbers from draft genome assemblies.</title>
        <authorList>
            <person name="Perisin M.A."/>
            <person name="Vetter M."/>
            <person name="Gilbert J.A."/>
            <person name="Bergelson J."/>
        </authorList>
    </citation>
    <scope>NUCLEOTIDE SEQUENCE [LARGE SCALE GENOMIC DNA]</scope>
    <source>
        <strain evidence="1 2">MEJ086</strain>
    </source>
</reference>
<dbReference type="EMBL" id="JXQW01000027">
    <property type="protein sequence ID" value="KIQ00475.1"/>
    <property type="molecule type" value="Genomic_DNA"/>
</dbReference>
<dbReference type="PROSITE" id="PS51257">
    <property type="entry name" value="PROKAR_LIPOPROTEIN"/>
    <property type="match status" value="1"/>
</dbReference>
<comment type="caution">
    <text evidence="1">The sequence shown here is derived from an EMBL/GenBank/DDBJ whole genome shotgun (WGS) entry which is preliminary data.</text>
</comment>
<dbReference type="AlphaFoldDB" id="A0A0D0J4H7"/>
<gene>
    <name evidence="1" type="ORF">RU08_11120</name>
</gene>
<organism evidence="1 2">
    <name type="scientific">Pseudomonas fulva</name>
    <dbReference type="NCBI Taxonomy" id="47880"/>
    <lineage>
        <taxon>Bacteria</taxon>
        <taxon>Pseudomonadati</taxon>
        <taxon>Pseudomonadota</taxon>
        <taxon>Gammaproteobacteria</taxon>
        <taxon>Pseudomonadales</taxon>
        <taxon>Pseudomonadaceae</taxon>
        <taxon>Pseudomonas</taxon>
    </lineage>
</organism>